<dbReference type="Proteomes" id="UP000289600">
    <property type="component" value="Segment"/>
</dbReference>
<keyword evidence="4" id="KW-0131">Cell cycle</keyword>
<keyword evidence="6" id="KW-0418">Kinase</keyword>
<dbReference type="SUPFAM" id="SSF56112">
    <property type="entry name" value="Protein kinase-like (PK-like)"/>
    <property type="match status" value="1"/>
</dbReference>
<gene>
    <name evidence="6" type="ORF">mc_741</name>
</gene>
<evidence type="ECO:0000313" key="6">
    <source>
        <dbReference type="EMBL" id="AVL95128.1"/>
    </source>
</evidence>
<evidence type="ECO:0000256" key="4">
    <source>
        <dbReference type="ARBA" id="ARBA00023306"/>
    </source>
</evidence>
<accession>A0A2P1EMN3</accession>
<dbReference type="InterPro" id="IPR013763">
    <property type="entry name" value="Cyclin-like_dom"/>
</dbReference>
<keyword evidence="6" id="KW-0808">Transferase</keyword>
<dbReference type="Gene3D" id="3.30.200.20">
    <property type="entry name" value="Phosphorylase Kinase, domain 1"/>
    <property type="match status" value="1"/>
</dbReference>
<proteinExistence type="predicted"/>
<dbReference type="PANTHER" id="PTHR24056">
    <property type="entry name" value="CELL DIVISION PROTEIN KINASE"/>
    <property type="match status" value="1"/>
</dbReference>
<organism evidence="6 7">
    <name type="scientific">Moumouvirus australiensis</name>
    <dbReference type="NCBI Taxonomy" id="2109587"/>
    <lineage>
        <taxon>Viruses</taxon>
        <taxon>Varidnaviria</taxon>
        <taxon>Bamfordvirae</taxon>
        <taxon>Nucleocytoviricota</taxon>
        <taxon>Megaviricetes</taxon>
        <taxon>Imitervirales</taxon>
        <taxon>Mimiviridae</taxon>
        <taxon>Megamimivirinae</taxon>
        <taxon>Moumouvirus</taxon>
        <taxon>Moumouvirus australiense</taxon>
    </lineage>
</organism>
<evidence type="ECO:0000256" key="3">
    <source>
        <dbReference type="ARBA" id="ARBA00022840"/>
    </source>
</evidence>
<dbReference type="SUPFAM" id="SSF47954">
    <property type="entry name" value="Cyclin-like"/>
    <property type="match status" value="1"/>
</dbReference>
<sequence>MNFFINQNEINRDMKSICVDWLVSVEDDVDLKPTTTNLAVTLMDRYILLQNNIPKKNLQAVSICCMNLASKLNDSLNISISECVYYTDKTYVHEDLAILEYNILKTLNFDVYKPIIFDEIKSIRRNMNSLESIFFSSYITYILLTTPEYLYFNPKKLTSHIVKFSTKIIEDNNDLELFINSNIYYQYMFTMWTNYRSGKFNDIQNKYEHRRFNQIAKTSIPNICCHFDTENLPKKIHKSYNTNLNYKTKIYSFQEIKNMEKIKELGKGTFGTVDHFKDNDKDIALKYQKCPDEIDAFVVREICNMHCLNHENILKIYGVNYDYYKDQSYIGLELASQSLYNKIYSGEESISEPVKSKYILQLLSGIEHMHLHKIMHRDLSLSNVLISFDDNLKICDFGQSKIFNKNIILSHSLNICTITSRAIELFFDYPKYNEKIDVWSCACIIGVILNGKNLFNITSESKSQVMCEIFKILGSPKNLDYLTGEIPEYQRIGFTELESRYPGETSILYKMLDYDPNKRISASEALSKFKTLYDN</sequence>
<dbReference type="SMART" id="SM00385">
    <property type="entry name" value="CYCLIN"/>
    <property type="match status" value="1"/>
</dbReference>
<dbReference type="FunFam" id="1.10.472.10:FF:000001">
    <property type="entry name" value="G2/mitotic-specific cyclin"/>
    <property type="match status" value="1"/>
</dbReference>
<reference evidence="7" key="1">
    <citation type="submission" date="2018-01" db="EMBL/GenBank/DDBJ databases">
        <title>Testimony of 'menage a trois' revealed by the proteome of Megavirus virophage.</title>
        <authorList>
            <person name="Jeudy S."/>
            <person name="Bertaux L."/>
            <person name="Alempic J.-M."/>
            <person name="Lartigue A."/>
            <person name="Legendre M."/>
            <person name="Philippe N."/>
            <person name="Beucher L."/>
            <person name="Biondi E."/>
            <person name="Juul S."/>
            <person name="Turner D."/>
            <person name="Coute Y."/>
            <person name="Claverie J.-M."/>
            <person name="Abergel C."/>
        </authorList>
    </citation>
    <scope>NUCLEOTIDE SEQUENCE [LARGE SCALE GENOMIC DNA]</scope>
</reference>
<dbReference type="InterPro" id="IPR011009">
    <property type="entry name" value="Kinase-like_dom_sf"/>
</dbReference>
<dbReference type="InterPro" id="IPR036915">
    <property type="entry name" value="Cyclin-like_sf"/>
</dbReference>
<keyword evidence="2" id="KW-0547">Nucleotide-binding</keyword>
<dbReference type="Pfam" id="PF00134">
    <property type="entry name" value="Cyclin_N"/>
    <property type="match status" value="1"/>
</dbReference>
<dbReference type="GO" id="GO:0004674">
    <property type="term" value="F:protein serine/threonine kinase activity"/>
    <property type="evidence" value="ECO:0007669"/>
    <property type="project" value="UniProtKB-KW"/>
</dbReference>
<evidence type="ECO:0000313" key="7">
    <source>
        <dbReference type="Proteomes" id="UP000289600"/>
    </source>
</evidence>
<dbReference type="InterPro" id="IPR006671">
    <property type="entry name" value="Cyclin_N"/>
</dbReference>
<dbReference type="Pfam" id="PF00069">
    <property type="entry name" value="Pkinase"/>
    <property type="match status" value="1"/>
</dbReference>
<dbReference type="PROSITE" id="PS00109">
    <property type="entry name" value="PROTEIN_KINASE_TYR"/>
    <property type="match status" value="1"/>
</dbReference>
<feature type="domain" description="Protein kinase" evidence="5">
    <location>
        <begin position="259"/>
        <end position="532"/>
    </location>
</feature>
<dbReference type="InterPro" id="IPR050108">
    <property type="entry name" value="CDK"/>
</dbReference>
<evidence type="ECO:0000259" key="5">
    <source>
        <dbReference type="PROSITE" id="PS50011"/>
    </source>
</evidence>
<dbReference type="Gene3D" id="1.10.472.10">
    <property type="entry name" value="Cyclin-like"/>
    <property type="match status" value="2"/>
</dbReference>
<dbReference type="Gene3D" id="1.10.510.10">
    <property type="entry name" value="Transferase(Phosphotransferase) domain 1"/>
    <property type="match status" value="1"/>
</dbReference>
<keyword evidence="7" id="KW-1185">Reference proteome</keyword>
<name>A0A2P1EMN3_9VIRU</name>
<dbReference type="InterPro" id="IPR008266">
    <property type="entry name" value="Tyr_kinase_AS"/>
</dbReference>
<keyword evidence="3" id="KW-0067">ATP-binding</keyword>
<dbReference type="GO" id="GO:0005524">
    <property type="term" value="F:ATP binding"/>
    <property type="evidence" value="ECO:0007669"/>
    <property type="project" value="UniProtKB-KW"/>
</dbReference>
<keyword evidence="6" id="KW-0723">Serine/threonine-protein kinase</keyword>
<keyword evidence="1" id="KW-0132">Cell division</keyword>
<evidence type="ECO:0000256" key="1">
    <source>
        <dbReference type="ARBA" id="ARBA00022618"/>
    </source>
</evidence>
<dbReference type="GO" id="GO:0051301">
    <property type="term" value="P:cell division"/>
    <property type="evidence" value="ECO:0007669"/>
    <property type="project" value="UniProtKB-KW"/>
</dbReference>
<dbReference type="InterPro" id="IPR000719">
    <property type="entry name" value="Prot_kinase_dom"/>
</dbReference>
<evidence type="ECO:0000256" key="2">
    <source>
        <dbReference type="ARBA" id="ARBA00022741"/>
    </source>
</evidence>
<dbReference type="PROSITE" id="PS50011">
    <property type="entry name" value="PROTEIN_KINASE_DOM"/>
    <property type="match status" value="1"/>
</dbReference>
<protein>
    <submittedName>
        <fullName evidence="6">Putative serine/threonine protein kinase</fullName>
    </submittedName>
</protein>
<dbReference type="EMBL" id="MG807320">
    <property type="protein sequence ID" value="AVL95128.1"/>
    <property type="molecule type" value="Genomic_DNA"/>
</dbReference>